<accession>A0AAN9SC86</accession>
<gene>
    <name evidence="1" type="ORF">VNO78_22251</name>
</gene>
<protein>
    <submittedName>
        <fullName evidence="1">Uncharacterized protein</fullName>
    </submittedName>
</protein>
<dbReference type="Proteomes" id="UP001386955">
    <property type="component" value="Unassembled WGS sequence"/>
</dbReference>
<proteinExistence type="predicted"/>
<keyword evidence="2" id="KW-1185">Reference proteome</keyword>
<evidence type="ECO:0000313" key="2">
    <source>
        <dbReference type="Proteomes" id="UP001386955"/>
    </source>
</evidence>
<dbReference type="EMBL" id="JAYMYS010000005">
    <property type="protein sequence ID" value="KAK7393688.1"/>
    <property type="molecule type" value="Genomic_DNA"/>
</dbReference>
<evidence type="ECO:0000313" key="1">
    <source>
        <dbReference type="EMBL" id="KAK7393688.1"/>
    </source>
</evidence>
<reference evidence="1 2" key="1">
    <citation type="submission" date="2024-01" db="EMBL/GenBank/DDBJ databases">
        <title>The genomes of 5 underutilized Papilionoideae crops provide insights into root nodulation and disease resistanc.</title>
        <authorList>
            <person name="Jiang F."/>
        </authorList>
    </citation>
    <scope>NUCLEOTIDE SEQUENCE [LARGE SCALE GENOMIC DNA]</scope>
    <source>
        <strain evidence="1">DUOXIRENSHENG_FW03</strain>
        <tissue evidence="1">Leaves</tissue>
    </source>
</reference>
<comment type="caution">
    <text evidence="1">The sequence shown here is derived from an EMBL/GenBank/DDBJ whole genome shotgun (WGS) entry which is preliminary data.</text>
</comment>
<dbReference type="AlphaFoldDB" id="A0AAN9SC86"/>
<sequence>MTELKIEIEKNIKNLVVMAFVIIGRNADWVVEQFLQVERFTQTRSLLMTATRRRHYGRDPRQRSTKYLPEPVATLEVRRECGGEERSQGCRGGLCDGVRGV</sequence>
<organism evidence="1 2">
    <name type="scientific">Psophocarpus tetragonolobus</name>
    <name type="common">Winged bean</name>
    <name type="synonym">Dolichos tetragonolobus</name>
    <dbReference type="NCBI Taxonomy" id="3891"/>
    <lineage>
        <taxon>Eukaryota</taxon>
        <taxon>Viridiplantae</taxon>
        <taxon>Streptophyta</taxon>
        <taxon>Embryophyta</taxon>
        <taxon>Tracheophyta</taxon>
        <taxon>Spermatophyta</taxon>
        <taxon>Magnoliopsida</taxon>
        <taxon>eudicotyledons</taxon>
        <taxon>Gunneridae</taxon>
        <taxon>Pentapetalae</taxon>
        <taxon>rosids</taxon>
        <taxon>fabids</taxon>
        <taxon>Fabales</taxon>
        <taxon>Fabaceae</taxon>
        <taxon>Papilionoideae</taxon>
        <taxon>50 kb inversion clade</taxon>
        <taxon>NPAAA clade</taxon>
        <taxon>indigoferoid/millettioid clade</taxon>
        <taxon>Phaseoleae</taxon>
        <taxon>Psophocarpus</taxon>
    </lineage>
</organism>
<name>A0AAN9SC86_PSOTE</name>